<dbReference type="CDD" id="cd05827">
    <property type="entry name" value="Sortase_C"/>
    <property type="match status" value="1"/>
</dbReference>
<proteinExistence type="predicted"/>
<keyword evidence="2" id="KW-0812">Transmembrane</keyword>
<gene>
    <name evidence="3" type="ORF">AAAU51_06770</name>
</gene>
<dbReference type="NCBIfam" id="NF033745">
    <property type="entry name" value="class_C_sortase"/>
    <property type="match status" value="1"/>
</dbReference>
<dbReference type="InterPro" id="IPR042002">
    <property type="entry name" value="Sortase_C"/>
</dbReference>
<keyword evidence="1" id="KW-0378">Hydrolase</keyword>
<dbReference type="EMBL" id="JBBNIN010000007">
    <property type="protein sequence ID" value="MEQ2710874.1"/>
    <property type="molecule type" value="Genomic_DNA"/>
</dbReference>
<feature type="transmembrane region" description="Helical" evidence="2">
    <location>
        <begin position="254"/>
        <end position="272"/>
    </location>
</feature>
<dbReference type="SUPFAM" id="SSF63817">
    <property type="entry name" value="Sortase"/>
    <property type="match status" value="1"/>
</dbReference>
<evidence type="ECO:0000256" key="1">
    <source>
        <dbReference type="ARBA" id="ARBA00022801"/>
    </source>
</evidence>
<protein>
    <submittedName>
        <fullName evidence="3">Class C sortase</fullName>
    </submittedName>
</protein>
<evidence type="ECO:0000256" key="2">
    <source>
        <dbReference type="SAM" id="Phobius"/>
    </source>
</evidence>
<evidence type="ECO:0000313" key="4">
    <source>
        <dbReference type="Proteomes" id="UP001482154"/>
    </source>
</evidence>
<keyword evidence="2" id="KW-0472">Membrane</keyword>
<reference evidence="3 4" key="1">
    <citation type="submission" date="2024-04" db="EMBL/GenBank/DDBJ databases">
        <title>Human intestinal bacterial collection.</title>
        <authorList>
            <person name="Pauvert C."/>
            <person name="Hitch T.C.A."/>
            <person name="Clavel T."/>
        </authorList>
    </citation>
    <scope>NUCLEOTIDE SEQUENCE [LARGE SCALE GENOMIC DNA]</scope>
    <source>
        <strain evidence="3 4">CLA-AA-H249</strain>
    </source>
</reference>
<dbReference type="Pfam" id="PF04203">
    <property type="entry name" value="Sortase"/>
    <property type="match status" value="1"/>
</dbReference>
<dbReference type="Gene3D" id="2.40.260.10">
    <property type="entry name" value="Sortase"/>
    <property type="match status" value="1"/>
</dbReference>
<sequence length="293" mass="33515">MRQKIIPILIILFGFALLSYPFISNYMFEKSAGSTIKSYEKQAKTYDQKQKEQAFRKAEEYNKDLIKSVVQLTDPFKVKKSNGETLIYNNILNIDHSGVMGYLEIPCISVNLPIYHGTDAEILERGVGHLAASSIPVGGKSTHSVLTGHTGLSSAKLFTDLTEMKKEDLFFIHVLDRTLAYKVDQISVVRPEDTRKLQIIKGKDYVTLVTCTPYGVNDHRLLVRGVRTKYVKKQRSSIRPRNQDSQWMRTYKKAIAIGLMIVTALILLGKVFQKLHRKKTEHRQINRKKGREE</sequence>
<keyword evidence="4" id="KW-1185">Reference proteome</keyword>
<name>A0ABV1IUH1_9FIRM</name>
<dbReference type="InterPro" id="IPR023365">
    <property type="entry name" value="Sortase_dom-sf"/>
</dbReference>
<feature type="transmembrane region" description="Helical" evidence="2">
    <location>
        <begin position="6"/>
        <end position="28"/>
    </location>
</feature>
<comment type="caution">
    <text evidence="3">The sequence shown here is derived from an EMBL/GenBank/DDBJ whole genome shotgun (WGS) entry which is preliminary data.</text>
</comment>
<dbReference type="Proteomes" id="UP001482154">
    <property type="component" value="Unassembled WGS sequence"/>
</dbReference>
<evidence type="ECO:0000313" key="3">
    <source>
        <dbReference type="EMBL" id="MEQ2710874.1"/>
    </source>
</evidence>
<dbReference type="RefSeq" id="WP_349110770.1">
    <property type="nucleotide sequence ID" value="NZ_JBBNIN010000007.1"/>
</dbReference>
<dbReference type="InterPro" id="IPR005754">
    <property type="entry name" value="Sortase"/>
</dbReference>
<keyword evidence="2" id="KW-1133">Transmembrane helix</keyword>
<organism evidence="3 4">
    <name type="scientific">Anaerostipes amylophilus</name>
    <dbReference type="NCBI Taxonomy" id="2981779"/>
    <lineage>
        <taxon>Bacteria</taxon>
        <taxon>Bacillati</taxon>
        <taxon>Bacillota</taxon>
        <taxon>Clostridia</taxon>
        <taxon>Lachnospirales</taxon>
        <taxon>Lachnospiraceae</taxon>
        <taxon>Anaerostipes</taxon>
    </lineage>
</organism>
<accession>A0ABV1IUH1</accession>
<dbReference type="NCBIfam" id="TIGR01076">
    <property type="entry name" value="sortase_fam"/>
    <property type="match status" value="1"/>
</dbReference>